<reference evidence="1 2" key="1">
    <citation type="journal article" date="2018" name="Mol. Plant">
        <title>The genome of Artemisia annua provides insight into the evolution of Asteraceae family and artemisinin biosynthesis.</title>
        <authorList>
            <person name="Shen Q."/>
            <person name="Zhang L."/>
            <person name="Liao Z."/>
            <person name="Wang S."/>
            <person name="Yan T."/>
            <person name="Shi P."/>
            <person name="Liu M."/>
            <person name="Fu X."/>
            <person name="Pan Q."/>
            <person name="Wang Y."/>
            <person name="Lv Z."/>
            <person name="Lu X."/>
            <person name="Zhang F."/>
            <person name="Jiang W."/>
            <person name="Ma Y."/>
            <person name="Chen M."/>
            <person name="Hao X."/>
            <person name="Li L."/>
            <person name="Tang Y."/>
            <person name="Lv G."/>
            <person name="Zhou Y."/>
            <person name="Sun X."/>
            <person name="Brodelius P.E."/>
            <person name="Rose J.K.C."/>
            <person name="Tang K."/>
        </authorList>
    </citation>
    <scope>NUCLEOTIDE SEQUENCE [LARGE SCALE GENOMIC DNA]</scope>
    <source>
        <strain evidence="2">cv. Huhao1</strain>
        <tissue evidence="1">Leaf</tissue>
    </source>
</reference>
<dbReference type="GO" id="GO:0005739">
    <property type="term" value="C:mitochondrion"/>
    <property type="evidence" value="ECO:0007669"/>
    <property type="project" value="TreeGrafter"/>
</dbReference>
<dbReference type="EMBL" id="PKPP01000529">
    <property type="protein sequence ID" value="PWA91657.1"/>
    <property type="molecule type" value="Genomic_DNA"/>
</dbReference>
<sequence>MRRLDNVRVFTGFIERVCSGGGYEQHLATGCTKNMMIFQIPNLHDLMSIFICGFYNCCCKGAGFLPDIPTCFEFQPRRLTKRVFHHQTGNYPPTSAETHDIQQLHMLAKADYTQAVTQYPPLGSTRRFTKTNVDLQTSTFSTACTENYYGASVQNDDLPLAWTNHIGQPLNIHLQFLMLSTIKLRYLHMLSITILSYVCCLIDADNVAAKRELAVADLGCGIHTQDDLRTEQHQICEACLEVVGNARHRLTLVFSGSKWTLFYTALCGVCGGSNTIPTIRFAILVLLKLLWKFGLGYKLQRGLLRLQANGMDGTGNQKIAESFLNDHQPSSAVKREPKRPQVLTPLTSKYGFFCLRHGMHMMLIVSHMQHDIAGRHSLIDSQELLMWLLRDMYDDMMFDGVKPERDTFHGLIAGSVKGVRLQDCFFFRDQMMSMSYIPYVHFRLPDYLYLFCF</sequence>
<keyword evidence="2" id="KW-1185">Reference proteome</keyword>
<evidence type="ECO:0000313" key="1">
    <source>
        <dbReference type="EMBL" id="PWA91657.1"/>
    </source>
</evidence>
<dbReference type="STRING" id="35608.A0A2U1Q109"/>
<accession>A0A2U1Q109</accession>
<protein>
    <submittedName>
        <fullName evidence="1">Pentatricopeptide repeat (PPR) superfamily protein</fullName>
    </submittedName>
</protein>
<proteinExistence type="predicted"/>
<dbReference type="OrthoDB" id="185373at2759"/>
<dbReference type="Proteomes" id="UP000245207">
    <property type="component" value="Unassembled WGS sequence"/>
</dbReference>
<organism evidence="1 2">
    <name type="scientific">Artemisia annua</name>
    <name type="common">Sweet wormwood</name>
    <dbReference type="NCBI Taxonomy" id="35608"/>
    <lineage>
        <taxon>Eukaryota</taxon>
        <taxon>Viridiplantae</taxon>
        <taxon>Streptophyta</taxon>
        <taxon>Embryophyta</taxon>
        <taxon>Tracheophyta</taxon>
        <taxon>Spermatophyta</taxon>
        <taxon>Magnoliopsida</taxon>
        <taxon>eudicotyledons</taxon>
        <taxon>Gunneridae</taxon>
        <taxon>Pentapetalae</taxon>
        <taxon>asterids</taxon>
        <taxon>campanulids</taxon>
        <taxon>Asterales</taxon>
        <taxon>Asteraceae</taxon>
        <taxon>Asteroideae</taxon>
        <taxon>Anthemideae</taxon>
        <taxon>Artemisiinae</taxon>
        <taxon>Artemisia</taxon>
    </lineage>
</organism>
<gene>
    <name evidence="1" type="ORF">CTI12_AA089390</name>
</gene>
<dbReference type="AlphaFoldDB" id="A0A2U1Q109"/>
<dbReference type="PANTHER" id="PTHR47801:SF1">
    <property type="entry name" value="OS05G0145600 PROTEIN"/>
    <property type="match status" value="1"/>
</dbReference>
<evidence type="ECO:0000313" key="2">
    <source>
        <dbReference type="Proteomes" id="UP000245207"/>
    </source>
</evidence>
<name>A0A2U1Q109_ARTAN</name>
<dbReference type="PANTHER" id="PTHR47801">
    <property type="entry name" value="OS05G0145600 PROTEIN"/>
    <property type="match status" value="1"/>
</dbReference>
<comment type="caution">
    <text evidence="1">The sequence shown here is derived from an EMBL/GenBank/DDBJ whole genome shotgun (WGS) entry which is preliminary data.</text>
</comment>